<name>A0A918Z7R7_9GAMM</name>
<dbReference type="InterPro" id="IPR001509">
    <property type="entry name" value="Epimerase_deHydtase"/>
</dbReference>
<evidence type="ECO:0000313" key="3">
    <source>
        <dbReference type="Proteomes" id="UP000636453"/>
    </source>
</evidence>
<feature type="domain" description="NAD-dependent epimerase/dehydratase" evidence="1">
    <location>
        <begin position="84"/>
        <end position="190"/>
    </location>
</feature>
<evidence type="ECO:0000259" key="1">
    <source>
        <dbReference type="Pfam" id="PF01370"/>
    </source>
</evidence>
<dbReference type="AlphaFoldDB" id="A0A918Z7R7"/>
<reference evidence="2" key="2">
    <citation type="submission" date="2020-09" db="EMBL/GenBank/DDBJ databases">
        <authorList>
            <person name="Sun Q."/>
            <person name="Kim S."/>
        </authorList>
    </citation>
    <scope>NUCLEOTIDE SEQUENCE</scope>
    <source>
        <strain evidence="2">KCTC 32020</strain>
    </source>
</reference>
<dbReference type="InterPro" id="IPR051207">
    <property type="entry name" value="ComplexI_NDUFA9_subunit"/>
</dbReference>
<accession>A0A918Z7R7</accession>
<organism evidence="2 3">
    <name type="scientific">Vulcaniibacterium thermophilum</name>
    <dbReference type="NCBI Taxonomy" id="1169913"/>
    <lineage>
        <taxon>Bacteria</taxon>
        <taxon>Pseudomonadati</taxon>
        <taxon>Pseudomonadota</taxon>
        <taxon>Gammaproteobacteria</taxon>
        <taxon>Lysobacterales</taxon>
        <taxon>Lysobacteraceae</taxon>
        <taxon>Vulcaniibacterium</taxon>
    </lineage>
</organism>
<dbReference type="RefSeq" id="WP_146473659.1">
    <property type="nucleotide sequence ID" value="NZ_BNCF01000015.1"/>
</dbReference>
<dbReference type="Proteomes" id="UP000636453">
    <property type="component" value="Unassembled WGS sequence"/>
</dbReference>
<dbReference type="Pfam" id="PF01370">
    <property type="entry name" value="Epimerase"/>
    <property type="match status" value="1"/>
</dbReference>
<reference evidence="2" key="1">
    <citation type="journal article" date="2014" name="Int. J. Syst. Evol. Microbiol.">
        <title>Complete genome sequence of Corynebacterium casei LMG S-19264T (=DSM 44701T), isolated from a smear-ripened cheese.</title>
        <authorList>
            <consortium name="US DOE Joint Genome Institute (JGI-PGF)"/>
            <person name="Walter F."/>
            <person name="Albersmeier A."/>
            <person name="Kalinowski J."/>
            <person name="Ruckert C."/>
        </authorList>
    </citation>
    <scope>NUCLEOTIDE SEQUENCE</scope>
    <source>
        <strain evidence="2">KCTC 32020</strain>
    </source>
</reference>
<dbReference type="Gene3D" id="3.40.50.720">
    <property type="entry name" value="NAD(P)-binding Rossmann-like Domain"/>
    <property type="match status" value="2"/>
</dbReference>
<dbReference type="InterPro" id="IPR036291">
    <property type="entry name" value="NAD(P)-bd_dom_sf"/>
</dbReference>
<protein>
    <submittedName>
        <fullName evidence="2">Nucleoside-diphosphate sugar epimerase</fullName>
    </submittedName>
</protein>
<dbReference type="OrthoDB" id="5565437at2"/>
<comment type="caution">
    <text evidence="2">The sequence shown here is derived from an EMBL/GenBank/DDBJ whole genome shotgun (WGS) entry which is preliminary data.</text>
</comment>
<proteinExistence type="predicted"/>
<keyword evidence="3" id="KW-1185">Reference proteome</keyword>
<dbReference type="SUPFAM" id="SSF51735">
    <property type="entry name" value="NAD(P)-binding Rossmann-fold domains"/>
    <property type="match status" value="1"/>
</dbReference>
<dbReference type="PANTHER" id="PTHR12126:SF11">
    <property type="entry name" value="NADH DEHYDROGENASE [UBIQUINONE] 1 ALPHA SUBCOMPLEX SUBUNIT 9, MITOCHONDRIAL"/>
    <property type="match status" value="1"/>
</dbReference>
<sequence>MRQALVFGGSGQIGRALLARLQAAGWTALAPSRAPQPELPGVRWLRGGFEQTASPAAIDAIFSCGPLDGFARWYAQAPVAVPRVIAFGSTSVEAKRHSQDPHERDVAARLHAAESSLFATARVRGADATVLRPTLVYGAGRDATLTRIARLAHRYRAFVLPRGACGLRQPVHVDDLAEAAVRCLDAPASAGRAYATPGGEAVPYREMVARVLAALPSKPRLIELPSPAFALVLGAARLTGRAQGFGDAAVARLREDLVFDAAPAVRDFGYAPRAFRPQAGMFGF</sequence>
<dbReference type="GO" id="GO:0044877">
    <property type="term" value="F:protein-containing complex binding"/>
    <property type="evidence" value="ECO:0007669"/>
    <property type="project" value="TreeGrafter"/>
</dbReference>
<evidence type="ECO:0000313" key="2">
    <source>
        <dbReference type="EMBL" id="GHE40865.1"/>
    </source>
</evidence>
<dbReference type="PANTHER" id="PTHR12126">
    <property type="entry name" value="NADH-UBIQUINONE OXIDOREDUCTASE 39 KDA SUBUNIT-RELATED"/>
    <property type="match status" value="1"/>
</dbReference>
<gene>
    <name evidence="2" type="ORF">GCM10007167_23480</name>
</gene>
<dbReference type="EMBL" id="BNCF01000015">
    <property type="protein sequence ID" value="GHE40865.1"/>
    <property type="molecule type" value="Genomic_DNA"/>
</dbReference>